<accession>A0A914H370</accession>
<keyword evidence="2" id="KW-1015">Disulfide bond</keyword>
<dbReference type="InterPro" id="IPR000742">
    <property type="entry name" value="EGF"/>
</dbReference>
<evidence type="ECO:0000256" key="2">
    <source>
        <dbReference type="PROSITE-ProRule" id="PRU00076"/>
    </source>
</evidence>
<dbReference type="PANTHER" id="PTHR15854">
    <property type="entry name" value="THAP4 PROTEIN"/>
    <property type="match status" value="1"/>
</dbReference>
<dbReference type="PROSITE" id="PS00022">
    <property type="entry name" value="EGF_1"/>
    <property type="match status" value="1"/>
</dbReference>
<dbReference type="SMART" id="SM00181">
    <property type="entry name" value="EGF"/>
    <property type="match status" value="1"/>
</dbReference>
<dbReference type="AlphaFoldDB" id="A0A914H370"/>
<evidence type="ECO:0000259" key="4">
    <source>
        <dbReference type="PROSITE" id="PS50026"/>
    </source>
</evidence>
<comment type="similarity">
    <text evidence="1">Belongs to the isochorismatase family.</text>
</comment>
<dbReference type="Proteomes" id="UP000887572">
    <property type="component" value="Unplaced"/>
</dbReference>
<evidence type="ECO:0000256" key="1">
    <source>
        <dbReference type="ARBA" id="ARBA00006336"/>
    </source>
</evidence>
<name>A0A914H370_GLORO</name>
<dbReference type="WBParaSite" id="Gr19_v10_g13230.t1">
    <property type="protein sequence ID" value="Gr19_v10_g13230.t1"/>
    <property type="gene ID" value="Gr19_v10_g13230"/>
</dbReference>
<comment type="caution">
    <text evidence="2">Lacks conserved residue(s) required for the propagation of feature annotation.</text>
</comment>
<feature type="transmembrane region" description="Helical" evidence="3">
    <location>
        <begin position="304"/>
        <end position="324"/>
    </location>
</feature>
<dbReference type="Pfam" id="PF00857">
    <property type="entry name" value="Isochorismatase"/>
    <property type="match status" value="1"/>
</dbReference>
<dbReference type="Pfam" id="PF08768">
    <property type="entry name" value="THAP4_heme-bd"/>
    <property type="match status" value="1"/>
</dbReference>
<dbReference type="Gene3D" id="2.40.128.20">
    <property type="match status" value="1"/>
</dbReference>
<dbReference type="InterPro" id="IPR012674">
    <property type="entry name" value="Calycin"/>
</dbReference>
<sequence length="634" mass="71943">MFNAVEWLSRTNGSTVYGVPIGRVLANIIFMLILCSQHVDLLTAGVGQVVIKRFSKEQCKFNPCLNGGKCIPGKTSCECPSGWMGKYCHRRCRNIYQSCDRWAMEEKCELVRTQTNFFDINCAVSCKLCTPDPSVKLTPIPLAPALEPLQFMMGKWYSQASKGLRYPTDMVAGEYEEMLDISPAQVPMFGPPSLNLTSTCWHENDMRVTHGFVTLKPNSNPPEVAILSTGNEGLNMIELGTLQNHAVTLNISYMQVHPSLNNDVLPLGATRRFKRSGQFLEMTVAKLFSNNKISQFKKMFRKRLLIMFIIVLFVLLIHEAIPLVCHRKECSEVLNCGIGWDTCEGTYCYMLRLQNVTNSQHFLLRRGCFGDDSPQIRYNAELKPFTSLNECRRTVWNDIEYLVTICADNDYCNVCNFWTETKPEKSGVVGKGDRTDLSRRTAFRIPFFDTEDVPSTYTQPLTHPHHINCIFIGWTVHALVMFTQMAAFGLSSRKEWPFCESFHEQARKVVIPNIRRLIETARQLKVEVVFTVMENQTRDGRDRSLDYKLSNFFIPRGSREAKVVDELTPLEDEFAISTIRDGAAASGGFWMIGVRDGCAADTAKRHEAALKVLEGYCRMESTESLIEAMRKDIG</sequence>
<dbReference type="PANTHER" id="PTHR15854:SF1">
    <property type="entry name" value="PROTEIN MALE ABNORMAL 7"/>
    <property type="match status" value="1"/>
</dbReference>
<dbReference type="InterPro" id="IPR000868">
    <property type="entry name" value="Isochorismatase-like_dom"/>
</dbReference>
<dbReference type="InterPro" id="IPR045165">
    <property type="entry name" value="Nitrobindin"/>
</dbReference>
<feature type="disulfide bond" evidence="2">
    <location>
        <begin position="79"/>
        <end position="88"/>
    </location>
</feature>
<keyword evidence="2" id="KW-0245">EGF-like domain</keyword>
<keyword evidence="5" id="KW-1185">Reference proteome</keyword>
<proteinExistence type="inferred from homology"/>
<dbReference type="PROSITE" id="PS50026">
    <property type="entry name" value="EGF_3"/>
    <property type="match status" value="1"/>
</dbReference>
<evidence type="ECO:0000313" key="5">
    <source>
        <dbReference type="Proteomes" id="UP000887572"/>
    </source>
</evidence>
<keyword evidence="3" id="KW-0472">Membrane</keyword>
<organism evidence="5 6">
    <name type="scientific">Globodera rostochiensis</name>
    <name type="common">Golden nematode worm</name>
    <name type="synonym">Heterodera rostochiensis</name>
    <dbReference type="NCBI Taxonomy" id="31243"/>
    <lineage>
        <taxon>Eukaryota</taxon>
        <taxon>Metazoa</taxon>
        <taxon>Ecdysozoa</taxon>
        <taxon>Nematoda</taxon>
        <taxon>Chromadorea</taxon>
        <taxon>Rhabditida</taxon>
        <taxon>Tylenchina</taxon>
        <taxon>Tylenchomorpha</taxon>
        <taxon>Tylenchoidea</taxon>
        <taxon>Heteroderidae</taxon>
        <taxon>Heteroderinae</taxon>
        <taxon>Globodera</taxon>
    </lineage>
</organism>
<evidence type="ECO:0000313" key="6">
    <source>
        <dbReference type="WBParaSite" id="Gr19_v10_g13230.t1"/>
    </source>
</evidence>
<reference evidence="6" key="1">
    <citation type="submission" date="2022-11" db="UniProtKB">
        <authorList>
            <consortium name="WormBaseParasite"/>
        </authorList>
    </citation>
    <scope>IDENTIFICATION</scope>
</reference>
<dbReference type="InterPro" id="IPR036380">
    <property type="entry name" value="Isochorismatase-like_sf"/>
</dbReference>
<dbReference type="SUPFAM" id="SSF57196">
    <property type="entry name" value="EGF/Laminin"/>
    <property type="match status" value="1"/>
</dbReference>
<keyword evidence="3" id="KW-1133">Transmembrane helix</keyword>
<dbReference type="SUPFAM" id="SSF50814">
    <property type="entry name" value="Lipocalins"/>
    <property type="match status" value="1"/>
</dbReference>
<dbReference type="SUPFAM" id="SSF52499">
    <property type="entry name" value="Isochorismatase-like hydrolases"/>
    <property type="match status" value="1"/>
</dbReference>
<dbReference type="CDD" id="cd00054">
    <property type="entry name" value="EGF_CA"/>
    <property type="match status" value="1"/>
</dbReference>
<feature type="domain" description="EGF-like" evidence="4">
    <location>
        <begin position="55"/>
        <end position="89"/>
    </location>
</feature>
<dbReference type="Gene3D" id="3.40.50.850">
    <property type="entry name" value="Isochorismatase-like"/>
    <property type="match status" value="1"/>
</dbReference>
<dbReference type="InterPro" id="IPR014878">
    <property type="entry name" value="THAP4-like_heme-bd"/>
</dbReference>
<dbReference type="Gene3D" id="2.10.25.10">
    <property type="entry name" value="Laminin"/>
    <property type="match status" value="1"/>
</dbReference>
<protein>
    <submittedName>
        <fullName evidence="6">EGF-like domain-containing protein</fullName>
    </submittedName>
</protein>
<evidence type="ECO:0000256" key="3">
    <source>
        <dbReference type="SAM" id="Phobius"/>
    </source>
</evidence>
<keyword evidence="3" id="KW-0812">Transmembrane</keyword>